<dbReference type="Pfam" id="PF00320">
    <property type="entry name" value="GATA"/>
    <property type="match status" value="1"/>
</dbReference>
<feature type="domain" description="GATA-type" evidence="3">
    <location>
        <begin position="454"/>
        <end position="481"/>
    </location>
</feature>
<feature type="compositionally biased region" description="Basic residues" evidence="2">
    <location>
        <begin position="94"/>
        <end position="103"/>
    </location>
</feature>
<gene>
    <name evidence="4" type="ORF">B0H17DRAFT_1185699</name>
</gene>
<reference evidence="4" key="1">
    <citation type="submission" date="2023-03" db="EMBL/GenBank/DDBJ databases">
        <title>Massive genome expansion in bonnet fungi (Mycena s.s.) driven by repeated elements and novel gene families across ecological guilds.</title>
        <authorList>
            <consortium name="Lawrence Berkeley National Laboratory"/>
            <person name="Harder C.B."/>
            <person name="Miyauchi S."/>
            <person name="Viragh M."/>
            <person name="Kuo A."/>
            <person name="Thoen E."/>
            <person name="Andreopoulos B."/>
            <person name="Lu D."/>
            <person name="Skrede I."/>
            <person name="Drula E."/>
            <person name="Henrissat B."/>
            <person name="Morin E."/>
            <person name="Kohler A."/>
            <person name="Barry K."/>
            <person name="LaButti K."/>
            <person name="Morin E."/>
            <person name="Salamov A."/>
            <person name="Lipzen A."/>
            <person name="Mereny Z."/>
            <person name="Hegedus B."/>
            <person name="Baldrian P."/>
            <person name="Stursova M."/>
            <person name="Weitz H."/>
            <person name="Taylor A."/>
            <person name="Grigoriev I.V."/>
            <person name="Nagy L.G."/>
            <person name="Martin F."/>
            <person name="Kauserud H."/>
        </authorList>
    </citation>
    <scope>NUCLEOTIDE SEQUENCE</scope>
    <source>
        <strain evidence="4">CBHHK067</strain>
    </source>
</reference>
<evidence type="ECO:0000256" key="1">
    <source>
        <dbReference type="PROSITE-ProRule" id="PRU00094"/>
    </source>
</evidence>
<dbReference type="GO" id="GO:0005634">
    <property type="term" value="C:nucleus"/>
    <property type="evidence" value="ECO:0007669"/>
    <property type="project" value="InterPro"/>
</dbReference>
<dbReference type="GO" id="GO:0043565">
    <property type="term" value="F:sequence-specific DNA binding"/>
    <property type="evidence" value="ECO:0007669"/>
    <property type="project" value="InterPro"/>
</dbReference>
<dbReference type="PROSITE" id="PS00344">
    <property type="entry name" value="GATA_ZN_FINGER_1"/>
    <property type="match status" value="1"/>
</dbReference>
<dbReference type="InterPro" id="IPR028440">
    <property type="entry name" value="TRPS1"/>
</dbReference>
<dbReference type="EMBL" id="JARKIE010000283">
    <property type="protein sequence ID" value="KAJ7658056.1"/>
    <property type="molecule type" value="Genomic_DNA"/>
</dbReference>
<dbReference type="AlphaFoldDB" id="A0AAD7G1H4"/>
<feature type="compositionally biased region" description="Basic and acidic residues" evidence="2">
    <location>
        <begin position="146"/>
        <end position="160"/>
    </location>
</feature>
<dbReference type="InterPro" id="IPR013088">
    <property type="entry name" value="Znf_NHR/GATA"/>
</dbReference>
<keyword evidence="1" id="KW-0863">Zinc-finger</keyword>
<keyword evidence="1" id="KW-0862">Zinc</keyword>
<dbReference type="SMART" id="SM00401">
    <property type="entry name" value="ZnF_GATA"/>
    <property type="match status" value="1"/>
</dbReference>
<dbReference type="SUPFAM" id="SSF57716">
    <property type="entry name" value="Glucocorticoid receptor-like (DNA-binding domain)"/>
    <property type="match status" value="2"/>
</dbReference>
<feature type="region of interest" description="Disordered" evidence="2">
    <location>
        <begin position="259"/>
        <end position="421"/>
    </location>
</feature>
<keyword evidence="1" id="KW-0479">Metal-binding</keyword>
<dbReference type="CDD" id="cd00202">
    <property type="entry name" value="ZnF_GATA"/>
    <property type="match status" value="1"/>
</dbReference>
<organism evidence="4 5">
    <name type="scientific">Mycena rosella</name>
    <name type="common">Pink bonnet</name>
    <name type="synonym">Agaricus rosellus</name>
    <dbReference type="NCBI Taxonomy" id="1033263"/>
    <lineage>
        <taxon>Eukaryota</taxon>
        <taxon>Fungi</taxon>
        <taxon>Dikarya</taxon>
        <taxon>Basidiomycota</taxon>
        <taxon>Agaricomycotina</taxon>
        <taxon>Agaricomycetes</taxon>
        <taxon>Agaricomycetidae</taxon>
        <taxon>Agaricales</taxon>
        <taxon>Marasmiineae</taxon>
        <taxon>Mycenaceae</taxon>
        <taxon>Mycena</taxon>
    </lineage>
</organism>
<evidence type="ECO:0000313" key="5">
    <source>
        <dbReference type="Proteomes" id="UP001221757"/>
    </source>
</evidence>
<dbReference type="GO" id="GO:0008270">
    <property type="term" value="F:zinc ion binding"/>
    <property type="evidence" value="ECO:0007669"/>
    <property type="project" value="UniProtKB-KW"/>
</dbReference>
<feature type="region of interest" description="Disordered" evidence="2">
    <location>
        <begin position="197"/>
        <end position="237"/>
    </location>
</feature>
<comment type="caution">
    <text evidence="4">The sequence shown here is derived from an EMBL/GenBank/DDBJ whole genome shotgun (WGS) entry which is preliminary data.</text>
</comment>
<proteinExistence type="predicted"/>
<name>A0AAD7G1H4_MYCRO</name>
<sequence>MGDPPTIVETNGPGAFQIGTSSVTDYLEALYARAEVDQARELRLREQQTKKRRRKYQPAAELDDATPGPSRTRDTAVVEITALPAPPEDETTHRRSSRARRARPPSERGVAAADGLADRHRPSPRTKPSHLPAAVLDDSPAPTARAETRVKSENVPDSIRDPTGPCAHCLTTTTPRWHTDGAGKSLCNACGIYFKTHGSPRPPKISDQRRGPDTSPHPGFKGPPSSGPGGGASSAADHALGGRVLSSLAKTETETDLKPLLGHPESHVAHTKAVPELGGASERATKRRRLSPRPPRAVDSTSASARLSVKVPVGHDGVGAAGPGSRELRGAADAHASPHRPIKLESDASGRNDPPSAFLDIVADTKPVLAPDSPQNRSTPDADARLGLFPPPSLLRLAQPLSTSASEAASTSRQSSLTPLPEDIPAAPHCFNCLSTTSSNHSWCASKLGGSGKLCNACAHYEKKHFRRRPLSLVLRAQKKKK</sequence>
<dbReference type="PROSITE" id="PS50114">
    <property type="entry name" value="GATA_ZN_FINGER_2"/>
    <property type="match status" value="2"/>
</dbReference>
<dbReference type="Gene3D" id="3.30.50.10">
    <property type="entry name" value="Erythroid Transcription Factor GATA-1, subunit A"/>
    <property type="match status" value="2"/>
</dbReference>
<feature type="domain" description="GATA-type" evidence="3">
    <location>
        <begin position="160"/>
        <end position="202"/>
    </location>
</feature>
<feature type="region of interest" description="Disordered" evidence="2">
    <location>
        <begin position="41"/>
        <end position="161"/>
    </location>
</feature>
<dbReference type="InterPro" id="IPR000679">
    <property type="entry name" value="Znf_GATA"/>
</dbReference>
<dbReference type="Proteomes" id="UP001221757">
    <property type="component" value="Unassembled WGS sequence"/>
</dbReference>
<evidence type="ECO:0000313" key="4">
    <source>
        <dbReference type="EMBL" id="KAJ7658056.1"/>
    </source>
</evidence>
<dbReference type="PANTHER" id="PTHR47034:SF3">
    <property type="entry name" value="ZINC FINGER PROTEIN HELIOS-LIKE"/>
    <property type="match status" value="1"/>
</dbReference>
<accession>A0AAD7G1H4</accession>
<evidence type="ECO:0000259" key="3">
    <source>
        <dbReference type="PROSITE" id="PS50114"/>
    </source>
</evidence>
<dbReference type="PRINTS" id="PR00619">
    <property type="entry name" value="GATAZNFINGER"/>
</dbReference>
<evidence type="ECO:0000256" key="2">
    <source>
        <dbReference type="SAM" id="MobiDB-lite"/>
    </source>
</evidence>
<protein>
    <recommendedName>
        <fullName evidence="3">GATA-type domain-containing protein</fullName>
    </recommendedName>
</protein>
<feature type="compositionally biased region" description="Low complexity" evidence="2">
    <location>
        <begin position="402"/>
        <end position="416"/>
    </location>
</feature>
<dbReference type="GO" id="GO:0003700">
    <property type="term" value="F:DNA-binding transcription factor activity"/>
    <property type="evidence" value="ECO:0007669"/>
    <property type="project" value="InterPro"/>
</dbReference>
<keyword evidence="5" id="KW-1185">Reference proteome</keyword>
<dbReference type="PANTHER" id="PTHR47034">
    <property type="entry name" value="ZINC FINGER TRANSCRIPTION FACTOR TRPS1"/>
    <property type="match status" value="1"/>
</dbReference>